<dbReference type="EMBL" id="JAENGZ010003562">
    <property type="protein sequence ID" value="KAG6941424.1"/>
    <property type="molecule type" value="Genomic_DNA"/>
</dbReference>
<accession>A0A8T1TME6</accession>
<dbReference type="Proteomes" id="UP000688947">
    <property type="component" value="Unassembled WGS sequence"/>
</dbReference>
<gene>
    <name evidence="1" type="ORF">JG687_00019661</name>
</gene>
<dbReference type="AlphaFoldDB" id="A0A8T1TME6"/>
<name>A0A8T1TME6_9STRA</name>
<proteinExistence type="predicted"/>
<sequence length="59" mass="6875">MEPKKRGRPAKRRQGKKRTVLTWTLTNSITYLLSKPSTTHGLTLKPVCRSTWRILGRRL</sequence>
<evidence type="ECO:0000313" key="1">
    <source>
        <dbReference type="EMBL" id="KAG6941424.1"/>
    </source>
</evidence>
<protein>
    <submittedName>
        <fullName evidence="1">Uncharacterized protein</fullName>
    </submittedName>
</protein>
<evidence type="ECO:0000313" key="2">
    <source>
        <dbReference type="Proteomes" id="UP000688947"/>
    </source>
</evidence>
<comment type="caution">
    <text evidence="1">The sequence shown here is derived from an EMBL/GenBank/DDBJ whole genome shotgun (WGS) entry which is preliminary data.</text>
</comment>
<organism evidence="1 2">
    <name type="scientific">Phytophthora cactorum</name>
    <dbReference type="NCBI Taxonomy" id="29920"/>
    <lineage>
        <taxon>Eukaryota</taxon>
        <taxon>Sar</taxon>
        <taxon>Stramenopiles</taxon>
        <taxon>Oomycota</taxon>
        <taxon>Peronosporomycetes</taxon>
        <taxon>Peronosporales</taxon>
        <taxon>Peronosporaceae</taxon>
        <taxon>Phytophthora</taxon>
    </lineage>
</organism>
<reference evidence="1" key="1">
    <citation type="submission" date="2021-01" db="EMBL/GenBank/DDBJ databases">
        <title>Phytophthora aleatoria, a newly-described species from Pinus radiata is distinct from Phytophthora cactorum isolates based on comparative genomics.</title>
        <authorList>
            <person name="Mcdougal R."/>
            <person name="Panda P."/>
            <person name="Williams N."/>
            <person name="Studholme D.J."/>
        </authorList>
    </citation>
    <scope>NUCLEOTIDE SEQUENCE</scope>
    <source>
        <strain evidence="1">NZFS 3830</strain>
    </source>
</reference>